<dbReference type="AlphaFoldDB" id="A0A0F9K4B2"/>
<gene>
    <name evidence="2" type="ORF">LCGC14_1375050</name>
</gene>
<dbReference type="EMBL" id="LAZR01008721">
    <property type="protein sequence ID" value="KKM76944.1"/>
    <property type="molecule type" value="Genomic_DNA"/>
</dbReference>
<accession>A0A0F9K4B2</accession>
<evidence type="ECO:0000313" key="2">
    <source>
        <dbReference type="EMBL" id="KKM76944.1"/>
    </source>
</evidence>
<reference evidence="2" key="1">
    <citation type="journal article" date="2015" name="Nature">
        <title>Complex archaea that bridge the gap between prokaryotes and eukaryotes.</title>
        <authorList>
            <person name="Spang A."/>
            <person name="Saw J.H."/>
            <person name="Jorgensen S.L."/>
            <person name="Zaremba-Niedzwiedzka K."/>
            <person name="Martijn J."/>
            <person name="Lind A.E."/>
            <person name="van Eijk R."/>
            <person name="Schleper C."/>
            <person name="Guy L."/>
            <person name="Ettema T.J."/>
        </authorList>
    </citation>
    <scope>NUCLEOTIDE SEQUENCE</scope>
</reference>
<sequence>MAYRRPPLAVFIEAVKRYDKRIGLRMLYKEYEVPAESRPVFRNMWDRIAQEVEYASKIENAEATDGNGAPQSGQDKVEKPRSSENEPKPTPRLCGDKGKGPEKPKKEKTKKKKPKQSASKT</sequence>
<protein>
    <submittedName>
        <fullName evidence="2">Uncharacterized protein</fullName>
    </submittedName>
</protein>
<feature type="compositionally biased region" description="Basic residues" evidence="1">
    <location>
        <begin position="106"/>
        <end position="115"/>
    </location>
</feature>
<proteinExistence type="predicted"/>
<feature type="compositionally biased region" description="Basic and acidic residues" evidence="1">
    <location>
        <begin position="75"/>
        <end position="105"/>
    </location>
</feature>
<organism evidence="2">
    <name type="scientific">marine sediment metagenome</name>
    <dbReference type="NCBI Taxonomy" id="412755"/>
    <lineage>
        <taxon>unclassified sequences</taxon>
        <taxon>metagenomes</taxon>
        <taxon>ecological metagenomes</taxon>
    </lineage>
</organism>
<name>A0A0F9K4B2_9ZZZZ</name>
<feature type="region of interest" description="Disordered" evidence="1">
    <location>
        <begin position="59"/>
        <end position="121"/>
    </location>
</feature>
<evidence type="ECO:0000256" key="1">
    <source>
        <dbReference type="SAM" id="MobiDB-lite"/>
    </source>
</evidence>
<comment type="caution">
    <text evidence="2">The sequence shown here is derived from an EMBL/GenBank/DDBJ whole genome shotgun (WGS) entry which is preliminary data.</text>
</comment>